<comment type="caution">
    <text evidence="1">The sequence shown here is derived from an EMBL/GenBank/DDBJ whole genome shotgun (WGS) entry which is preliminary data.</text>
</comment>
<gene>
    <name evidence="1" type="ORF">K1T71_004182</name>
</gene>
<dbReference type="EMBL" id="CM034392">
    <property type="protein sequence ID" value="KAJ0180778.1"/>
    <property type="molecule type" value="Genomic_DNA"/>
</dbReference>
<organism evidence="1 2">
    <name type="scientific">Dendrolimus kikuchii</name>
    <dbReference type="NCBI Taxonomy" id="765133"/>
    <lineage>
        <taxon>Eukaryota</taxon>
        <taxon>Metazoa</taxon>
        <taxon>Ecdysozoa</taxon>
        <taxon>Arthropoda</taxon>
        <taxon>Hexapoda</taxon>
        <taxon>Insecta</taxon>
        <taxon>Pterygota</taxon>
        <taxon>Neoptera</taxon>
        <taxon>Endopterygota</taxon>
        <taxon>Lepidoptera</taxon>
        <taxon>Glossata</taxon>
        <taxon>Ditrysia</taxon>
        <taxon>Bombycoidea</taxon>
        <taxon>Lasiocampidae</taxon>
        <taxon>Dendrolimus</taxon>
    </lineage>
</organism>
<dbReference type="Proteomes" id="UP000824533">
    <property type="component" value="Linkage Group LG06"/>
</dbReference>
<evidence type="ECO:0000313" key="1">
    <source>
        <dbReference type="EMBL" id="KAJ0180778.1"/>
    </source>
</evidence>
<accession>A0ACC1DB03</accession>
<evidence type="ECO:0000313" key="2">
    <source>
        <dbReference type="Proteomes" id="UP000824533"/>
    </source>
</evidence>
<reference evidence="1 2" key="1">
    <citation type="journal article" date="2021" name="Front. Genet.">
        <title>Chromosome-Level Genome Assembly Reveals Significant Gene Expansion in the Toll and IMD Signaling Pathways of Dendrolimus kikuchii.</title>
        <authorList>
            <person name="Zhou J."/>
            <person name="Wu P."/>
            <person name="Xiong Z."/>
            <person name="Liu N."/>
            <person name="Zhao N."/>
            <person name="Ji M."/>
            <person name="Qiu Y."/>
            <person name="Yang B."/>
        </authorList>
    </citation>
    <scope>NUCLEOTIDE SEQUENCE [LARGE SCALE GENOMIC DNA]</scope>
    <source>
        <strain evidence="1">Ann1</strain>
    </source>
</reference>
<proteinExistence type="predicted"/>
<keyword evidence="2" id="KW-1185">Reference proteome</keyword>
<protein>
    <submittedName>
        <fullName evidence="1">Uncharacterized protein</fullName>
    </submittedName>
</protein>
<name>A0ACC1DB03_9NEOP</name>
<sequence>MKRPRGSDSDDCNEGLSKYILKELQWVDLNSRMHKPLEVYTTDYRIELPEKNAFAYICGYCYMQCIKRHSCDKFKSYIKYHNDENSKNDISQSSRVSVDSETKNITPPPDSFTEFLMLLEAKFKEFFMPDTQIISIGHQLLEELRSCTFELPCPCFPLDYLKTLFIRVRIFYTIRKNNRIYRKKKGVKLFRVFSL</sequence>